<dbReference type="EMBL" id="VUJU01005701">
    <property type="protein sequence ID" value="KAF0750493.1"/>
    <property type="molecule type" value="Genomic_DNA"/>
</dbReference>
<organism evidence="2 3">
    <name type="scientific">Aphis craccivora</name>
    <name type="common">Cowpea aphid</name>
    <dbReference type="NCBI Taxonomy" id="307492"/>
    <lineage>
        <taxon>Eukaryota</taxon>
        <taxon>Metazoa</taxon>
        <taxon>Ecdysozoa</taxon>
        <taxon>Arthropoda</taxon>
        <taxon>Hexapoda</taxon>
        <taxon>Insecta</taxon>
        <taxon>Pterygota</taxon>
        <taxon>Neoptera</taxon>
        <taxon>Paraneoptera</taxon>
        <taxon>Hemiptera</taxon>
        <taxon>Sternorrhyncha</taxon>
        <taxon>Aphidomorpha</taxon>
        <taxon>Aphidoidea</taxon>
        <taxon>Aphididae</taxon>
        <taxon>Aphidini</taxon>
        <taxon>Aphis</taxon>
        <taxon>Aphis</taxon>
    </lineage>
</organism>
<evidence type="ECO:0000313" key="3">
    <source>
        <dbReference type="Proteomes" id="UP000478052"/>
    </source>
</evidence>
<gene>
    <name evidence="2" type="ORF">FWK35_00029350</name>
</gene>
<proteinExistence type="predicted"/>
<dbReference type="Proteomes" id="UP000478052">
    <property type="component" value="Unassembled WGS sequence"/>
</dbReference>
<evidence type="ECO:0000256" key="1">
    <source>
        <dbReference type="SAM" id="SignalP"/>
    </source>
</evidence>
<accession>A0A6G0Y7M9</accession>
<feature type="signal peptide" evidence="1">
    <location>
        <begin position="1"/>
        <end position="24"/>
    </location>
</feature>
<keyword evidence="3" id="KW-1185">Reference proteome</keyword>
<reference evidence="2 3" key="1">
    <citation type="submission" date="2019-08" db="EMBL/GenBank/DDBJ databases">
        <title>Whole genome of Aphis craccivora.</title>
        <authorList>
            <person name="Voronova N.V."/>
            <person name="Shulinski R.S."/>
            <person name="Bandarenka Y.V."/>
            <person name="Zhorov D.G."/>
            <person name="Warner D."/>
        </authorList>
    </citation>
    <scope>NUCLEOTIDE SEQUENCE [LARGE SCALE GENOMIC DNA]</scope>
    <source>
        <strain evidence="2">180601</strain>
        <tissue evidence="2">Whole Body</tissue>
    </source>
</reference>
<sequence>MDVRFVLVAAVALFGLCVHCPVSSTTSISNARPYVDGLIEFIIKNSEYSSNKTMELFIKNVMDIINNNLTDISCPIYCLQNLCFPYVTKRIVTKYKIHSTETPYFCFKNWSFICYFLSETIDPIQTETYLLSL</sequence>
<comment type="caution">
    <text evidence="2">The sequence shown here is derived from an EMBL/GenBank/DDBJ whole genome shotgun (WGS) entry which is preliminary data.</text>
</comment>
<name>A0A6G0Y7M9_APHCR</name>
<dbReference type="AlphaFoldDB" id="A0A6G0Y7M9"/>
<evidence type="ECO:0000313" key="2">
    <source>
        <dbReference type="EMBL" id="KAF0750493.1"/>
    </source>
</evidence>
<feature type="chain" id="PRO_5026347111" evidence="1">
    <location>
        <begin position="25"/>
        <end position="133"/>
    </location>
</feature>
<keyword evidence="1" id="KW-0732">Signal</keyword>
<protein>
    <submittedName>
        <fullName evidence="2">Uncharacterized protein</fullName>
    </submittedName>
</protein>